<dbReference type="InterPro" id="IPR001636">
    <property type="entry name" value="SAICAR_synth"/>
</dbReference>
<dbReference type="GO" id="GO:0006189">
    <property type="term" value="P:'de novo' IMP biosynthetic process"/>
    <property type="evidence" value="ECO:0007669"/>
    <property type="project" value="UniProtKB-UniRule"/>
</dbReference>
<dbReference type="PROSITE" id="PS01058">
    <property type="entry name" value="SAICAR_SYNTHETASE_2"/>
    <property type="match status" value="1"/>
</dbReference>
<keyword evidence="5 7" id="KW-0658">Purine biosynthesis</keyword>
<evidence type="ECO:0000313" key="10">
    <source>
        <dbReference type="Proteomes" id="UP000278475"/>
    </source>
</evidence>
<accession>A0A497ERL2</accession>
<evidence type="ECO:0000256" key="7">
    <source>
        <dbReference type="HAMAP-Rule" id="MF_00137"/>
    </source>
</evidence>
<comment type="caution">
    <text evidence="9">The sequence shown here is derived from an EMBL/GenBank/DDBJ whole genome shotgun (WGS) entry which is preliminary data.</text>
</comment>
<reference evidence="9 10" key="1">
    <citation type="submission" date="2018-06" db="EMBL/GenBank/DDBJ databases">
        <title>Extensive metabolic versatility and redundancy in microbially diverse, dynamic hydrothermal sediments.</title>
        <authorList>
            <person name="Dombrowski N."/>
            <person name="Teske A."/>
            <person name="Baker B.J."/>
        </authorList>
    </citation>
    <scope>NUCLEOTIDE SEQUENCE [LARGE SCALE GENOMIC DNA]</scope>
    <source>
        <strain evidence="9">B66_G16</strain>
    </source>
</reference>
<dbReference type="GO" id="GO:0005737">
    <property type="term" value="C:cytoplasm"/>
    <property type="evidence" value="ECO:0007669"/>
    <property type="project" value="TreeGrafter"/>
</dbReference>
<dbReference type="Pfam" id="PF01259">
    <property type="entry name" value="SAICAR_synt"/>
    <property type="match status" value="1"/>
</dbReference>
<keyword evidence="3 7" id="KW-0436">Ligase</keyword>
<comment type="catalytic activity">
    <reaction evidence="7">
        <text>5-amino-1-(5-phospho-D-ribosyl)imidazole-4-carboxylate + L-aspartate + ATP = (2S)-2-[5-amino-1-(5-phospho-beta-D-ribosyl)imidazole-4-carboxamido]succinate + ADP + phosphate + 2 H(+)</text>
        <dbReference type="Rhea" id="RHEA:22628"/>
        <dbReference type="ChEBI" id="CHEBI:15378"/>
        <dbReference type="ChEBI" id="CHEBI:29991"/>
        <dbReference type="ChEBI" id="CHEBI:30616"/>
        <dbReference type="ChEBI" id="CHEBI:43474"/>
        <dbReference type="ChEBI" id="CHEBI:58443"/>
        <dbReference type="ChEBI" id="CHEBI:77657"/>
        <dbReference type="ChEBI" id="CHEBI:456216"/>
        <dbReference type="EC" id="6.3.2.6"/>
    </reaction>
</comment>
<dbReference type="EMBL" id="QMQV01000039">
    <property type="protein sequence ID" value="RLE49350.1"/>
    <property type="molecule type" value="Genomic_DNA"/>
</dbReference>
<dbReference type="GO" id="GO:0004639">
    <property type="term" value="F:phosphoribosylaminoimidazolesuccinocarboxamide synthase activity"/>
    <property type="evidence" value="ECO:0007669"/>
    <property type="project" value="UniProtKB-UniRule"/>
</dbReference>
<dbReference type="SUPFAM" id="SSF56104">
    <property type="entry name" value="SAICAR synthase-like"/>
    <property type="match status" value="1"/>
</dbReference>
<dbReference type="CDD" id="cd01414">
    <property type="entry name" value="SAICAR_synt_Sc"/>
    <property type="match status" value="1"/>
</dbReference>
<feature type="domain" description="SAICAR synthetase/ADE2 N-terminal" evidence="8">
    <location>
        <begin position="18"/>
        <end position="255"/>
    </location>
</feature>
<evidence type="ECO:0000256" key="1">
    <source>
        <dbReference type="ARBA" id="ARBA00004672"/>
    </source>
</evidence>
<evidence type="ECO:0000259" key="8">
    <source>
        <dbReference type="Pfam" id="PF01259"/>
    </source>
</evidence>
<name>A0A497ERL2_9CREN</name>
<evidence type="ECO:0000256" key="2">
    <source>
        <dbReference type="ARBA" id="ARBA00010190"/>
    </source>
</evidence>
<protein>
    <recommendedName>
        <fullName evidence="7">Phosphoribosylaminoimidazole-succinocarboxamide synthase</fullName>
        <ecNumber evidence="7">6.3.2.6</ecNumber>
    </recommendedName>
    <alternativeName>
        <fullName evidence="7">SAICAR synthetase</fullName>
    </alternativeName>
</protein>
<evidence type="ECO:0000256" key="5">
    <source>
        <dbReference type="ARBA" id="ARBA00022755"/>
    </source>
</evidence>
<dbReference type="GO" id="GO:0005524">
    <property type="term" value="F:ATP binding"/>
    <property type="evidence" value="ECO:0007669"/>
    <property type="project" value="UniProtKB-KW"/>
</dbReference>
<dbReference type="InterPro" id="IPR018236">
    <property type="entry name" value="SAICAR_synthetase_CS"/>
</dbReference>
<dbReference type="NCBIfam" id="TIGR00081">
    <property type="entry name" value="purC"/>
    <property type="match status" value="1"/>
</dbReference>
<dbReference type="PANTHER" id="PTHR43700">
    <property type="entry name" value="PHOSPHORIBOSYLAMINOIMIDAZOLE-SUCCINOCARBOXAMIDE SYNTHASE"/>
    <property type="match status" value="1"/>
</dbReference>
<evidence type="ECO:0000313" key="9">
    <source>
        <dbReference type="EMBL" id="RLE49350.1"/>
    </source>
</evidence>
<dbReference type="HAMAP" id="MF_00137">
    <property type="entry name" value="SAICAR_synth"/>
    <property type="match status" value="1"/>
</dbReference>
<comment type="similarity">
    <text evidence="2 7">Belongs to the SAICAR synthetase family.</text>
</comment>
<sequence length="285" mass="32861">MVEFSEVLLYSSLPYPLVKRGKVKDVYDLGDNKLLMVFTDRISAFDVVLPSGIPHKGEVLNKLSLFWFDKVRRIVKNHVLEVVDGRTVVVKKTKPIKVEFIVRGYLYGSAWENYKQGKPISGIFLPPGLRKAEVLPEPILTPTTKSDVGHDVEMSWEEVLKVVEKDLAEQIKEACLKIYEIGSKRAEERGIIIADTKIEFGLYEDELMVIDELLTPDSSRFWPKDSYEVGKDQVSLDKQYVRDYLNSIKWDKKPPAPTLPEEVVAETSRRYIEIYERITGERFFK</sequence>
<keyword evidence="6 7" id="KW-0067">ATP-binding</keyword>
<dbReference type="Gene3D" id="3.30.470.20">
    <property type="entry name" value="ATP-grasp fold, B domain"/>
    <property type="match status" value="1"/>
</dbReference>
<dbReference type="FunFam" id="3.30.470.20:FF:000015">
    <property type="entry name" value="Phosphoribosylaminoimidazole-succinocarboxamide synthase"/>
    <property type="match status" value="1"/>
</dbReference>
<dbReference type="UniPathway" id="UPA00074">
    <property type="reaction ID" value="UER00131"/>
</dbReference>
<dbReference type="PROSITE" id="PS01057">
    <property type="entry name" value="SAICAR_SYNTHETASE_1"/>
    <property type="match status" value="1"/>
</dbReference>
<comment type="pathway">
    <text evidence="1 7">Purine metabolism; IMP biosynthesis via de novo pathway; 5-amino-1-(5-phospho-D-ribosyl)imidazole-4-carboxamide from 5-amino-1-(5-phospho-D-ribosyl)imidazole-4-carboxylate: step 1/2.</text>
</comment>
<gene>
    <name evidence="7" type="primary">purC</name>
    <name evidence="9" type="ORF">DRJ31_05190</name>
</gene>
<dbReference type="Proteomes" id="UP000278475">
    <property type="component" value="Unassembled WGS sequence"/>
</dbReference>
<dbReference type="InterPro" id="IPR028923">
    <property type="entry name" value="SAICAR_synt/ADE2_N"/>
</dbReference>
<dbReference type="NCBIfam" id="NF010568">
    <property type="entry name" value="PRK13961.1"/>
    <property type="match status" value="1"/>
</dbReference>
<dbReference type="Gene3D" id="3.30.200.20">
    <property type="entry name" value="Phosphorylase Kinase, domain 1"/>
    <property type="match status" value="1"/>
</dbReference>
<organism evidence="9 10">
    <name type="scientific">Thermoproteota archaeon</name>
    <dbReference type="NCBI Taxonomy" id="2056631"/>
    <lineage>
        <taxon>Archaea</taxon>
        <taxon>Thermoproteota</taxon>
    </lineage>
</organism>
<keyword evidence="4 7" id="KW-0547">Nucleotide-binding</keyword>
<dbReference type="PANTHER" id="PTHR43700:SF1">
    <property type="entry name" value="PHOSPHORIBOSYLAMINOIMIDAZOLE-SUCCINOCARBOXAMIDE SYNTHASE"/>
    <property type="match status" value="1"/>
</dbReference>
<dbReference type="AlphaFoldDB" id="A0A497ERL2"/>
<evidence type="ECO:0000256" key="6">
    <source>
        <dbReference type="ARBA" id="ARBA00022840"/>
    </source>
</evidence>
<evidence type="ECO:0000256" key="4">
    <source>
        <dbReference type="ARBA" id="ARBA00022741"/>
    </source>
</evidence>
<evidence type="ECO:0000256" key="3">
    <source>
        <dbReference type="ARBA" id="ARBA00022598"/>
    </source>
</evidence>
<dbReference type="EC" id="6.3.2.6" evidence="7"/>
<proteinExistence type="inferred from homology"/>